<dbReference type="HOGENOM" id="CLU_3026104_0_0_4"/>
<evidence type="ECO:0000313" key="1">
    <source>
        <dbReference type="EMBL" id="CAL60243.1"/>
    </source>
</evidence>
<keyword evidence="2" id="KW-1185">Reference proteome</keyword>
<name>A4G156_HERAR</name>
<organism evidence="1 2">
    <name type="scientific">Herminiimonas arsenicoxydans</name>
    <dbReference type="NCBI Taxonomy" id="204773"/>
    <lineage>
        <taxon>Bacteria</taxon>
        <taxon>Pseudomonadati</taxon>
        <taxon>Pseudomonadota</taxon>
        <taxon>Betaproteobacteria</taxon>
        <taxon>Burkholderiales</taxon>
        <taxon>Oxalobacteraceae</taxon>
        <taxon>Herminiimonas</taxon>
    </lineage>
</organism>
<dbReference type="Proteomes" id="UP000006697">
    <property type="component" value="Chromosome"/>
</dbReference>
<dbReference type="EMBL" id="CU207211">
    <property type="protein sequence ID" value="CAL60243.1"/>
    <property type="molecule type" value="Genomic_DNA"/>
</dbReference>
<dbReference type="STRING" id="204773.HEAR0004"/>
<dbReference type="AlphaFoldDB" id="A4G156"/>
<dbReference type="KEGG" id="har:HEAR0004"/>
<sequence length="55" mass="5922">MTNQDFQVFVSGSFSVAVISQHEQEAKPAYAYAQASLSPAVESRAATSTPLRFAQ</sequence>
<reference evidence="1 2" key="1">
    <citation type="journal article" date="2007" name="PLoS Genet.">
        <title>A tale of two oxidation states: bacterial colonization of arsenic-rich environments.</title>
        <authorList>
            <person name="Muller D."/>
            <person name="Medigue C."/>
            <person name="Koechler S."/>
            <person name="Barbe V."/>
            <person name="Barakat M."/>
            <person name="Talla E."/>
            <person name="Bonnefoy V."/>
            <person name="Krin E."/>
            <person name="Arsene-Ploetze F."/>
            <person name="Carapito C."/>
            <person name="Chandler M."/>
            <person name="Cournoyer B."/>
            <person name="Cruveiller S."/>
            <person name="Dossat C."/>
            <person name="Duval S."/>
            <person name="Heymann M."/>
            <person name="Leize E."/>
            <person name="Lieutaud A."/>
            <person name="Lievremont D."/>
            <person name="Makita Y."/>
            <person name="Mangenot S."/>
            <person name="Nitschke W."/>
            <person name="Ortet P."/>
            <person name="Perdrial N."/>
            <person name="Schoepp B."/>
            <person name="Siguier N."/>
            <person name="Simeonova D.D."/>
            <person name="Rouy Z."/>
            <person name="Segurens B."/>
            <person name="Turlin E."/>
            <person name="Vallenet D."/>
            <person name="Van Dorsselaer A."/>
            <person name="Weiss S."/>
            <person name="Weissenbach J."/>
            <person name="Lett M.C."/>
            <person name="Danchin A."/>
            <person name="Bertin P.N."/>
        </authorList>
    </citation>
    <scope>NUCLEOTIDE SEQUENCE [LARGE SCALE GENOMIC DNA]</scope>
    <source>
        <strain evidence="2">ULPAs1</strain>
    </source>
</reference>
<accession>A4G156</accession>
<protein>
    <submittedName>
        <fullName evidence="1">Uncharacterized protein</fullName>
    </submittedName>
</protein>
<proteinExistence type="predicted"/>
<evidence type="ECO:0000313" key="2">
    <source>
        <dbReference type="Proteomes" id="UP000006697"/>
    </source>
</evidence>
<gene>
    <name evidence="1" type="ordered locus">HEAR0004</name>
</gene>